<name>A0A6L6G897_STRUB</name>
<dbReference type="InterPro" id="IPR019079">
    <property type="entry name" value="Capsule_synth_CapA"/>
</dbReference>
<comment type="caution">
    <text evidence="3">The sequence shown here is derived from an EMBL/GenBank/DDBJ whole genome shotgun (WGS) entry which is preliminary data.</text>
</comment>
<protein>
    <submittedName>
        <fullName evidence="3">Metallophosphatase</fullName>
    </submittedName>
</protein>
<dbReference type="PANTHER" id="PTHR33393:SF12">
    <property type="entry name" value="CAPSULE BIOSYNTHESIS PROTEIN CAPA"/>
    <property type="match status" value="1"/>
</dbReference>
<dbReference type="CDD" id="cd07381">
    <property type="entry name" value="MPP_CapA"/>
    <property type="match status" value="1"/>
</dbReference>
<feature type="domain" description="Capsule synthesis protein CapA" evidence="2">
    <location>
        <begin position="53"/>
        <end position="300"/>
    </location>
</feature>
<dbReference type="Pfam" id="PF09587">
    <property type="entry name" value="PGA_cap"/>
    <property type="match status" value="1"/>
</dbReference>
<dbReference type="SMART" id="SM00854">
    <property type="entry name" value="PGA_cap"/>
    <property type="match status" value="1"/>
</dbReference>
<evidence type="ECO:0000313" key="3">
    <source>
        <dbReference type="EMBL" id="MTD01438.1"/>
    </source>
</evidence>
<gene>
    <name evidence="3" type="ORF">GKS16_04000</name>
</gene>
<dbReference type="InterPro" id="IPR029052">
    <property type="entry name" value="Metallo-depent_PP-like"/>
</dbReference>
<dbReference type="RefSeq" id="WP_037592278.1">
    <property type="nucleotide sequence ID" value="NZ_BAABQA010000003.1"/>
</dbReference>
<sequence>MVKNRHYMKIIVSCLTFIFATLLFSLVYDFLGFHRHDQLGQSIEKSDITKTAQVVANGDILLHDVLYTSAEKPDGTYDFTPYFEYVKERISKADLAIGDFEGTISPDYPLAGYPLFNAPSSIANAMQSIGYDVVDLAHNHILDSGLDGALNTQSTFERLGLSTIGIYKKDRQSENFLIKKVNGIKIAILGYSYGYNGMESNLTDDEQEKHLSDFNKDKMKAEIQEAEAKADVTIVMPQSGTEYALEPTEEQQSLYRSMIDWGADVVLGGHPHVVEPAETIVKNHEKKFIIYSMGNFISNQRYETLEDIWTERGLLMDITFEKKAKKTIIKTVKAHPTMVLAKPKGTFAKEGYELYNYRTLVLEDFIEGGKYRNQIDQETQEKVDVAYKEMNEHVQLNWK</sequence>
<comment type="similarity">
    <text evidence="1">Belongs to the CapA family.</text>
</comment>
<dbReference type="InterPro" id="IPR052169">
    <property type="entry name" value="CW_Biosynth-Accessory"/>
</dbReference>
<dbReference type="GeneID" id="93826007"/>
<accession>A0A6L6G897</accession>
<dbReference type="SUPFAM" id="SSF56300">
    <property type="entry name" value="Metallo-dependent phosphatases"/>
    <property type="match status" value="1"/>
</dbReference>
<organism evidence="3 4">
    <name type="scientific">Streptococcus uberis</name>
    <dbReference type="NCBI Taxonomy" id="1349"/>
    <lineage>
        <taxon>Bacteria</taxon>
        <taxon>Bacillati</taxon>
        <taxon>Bacillota</taxon>
        <taxon>Bacilli</taxon>
        <taxon>Lactobacillales</taxon>
        <taxon>Streptococcaceae</taxon>
        <taxon>Streptococcus</taxon>
    </lineage>
</organism>
<dbReference type="Proteomes" id="UP000483839">
    <property type="component" value="Unassembled WGS sequence"/>
</dbReference>
<reference evidence="3 4" key="1">
    <citation type="submission" date="2019-11" db="EMBL/GenBank/DDBJ databases">
        <title>Streptococcus uberis isolated from clinical mastitis cases on a southeastern Queensland dairy.</title>
        <authorList>
            <person name="Workentine M.L."/>
            <person name="Price R."/>
            <person name="Olchowy T."/>
        </authorList>
    </citation>
    <scope>NUCLEOTIDE SEQUENCE [LARGE SCALE GENOMIC DNA]</scope>
    <source>
        <strain evidence="3 4">OLC4459-A17</strain>
    </source>
</reference>
<proteinExistence type="inferred from homology"/>
<dbReference type="AlphaFoldDB" id="A0A6L6G897"/>
<dbReference type="PANTHER" id="PTHR33393">
    <property type="entry name" value="POLYGLUTAMINE SYNTHESIS ACCESSORY PROTEIN RV0574C-RELATED"/>
    <property type="match status" value="1"/>
</dbReference>
<dbReference type="Gene3D" id="3.60.21.10">
    <property type="match status" value="1"/>
</dbReference>
<evidence type="ECO:0000259" key="2">
    <source>
        <dbReference type="SMART" id="SM00854"/>
    </source>
</evidence>
<evidence type="ECO:0000256" key="1">
    <source>
        <dbReference type="ARBA" id="ARBA00005662"/>
    </source>
</evidence>
<dbReference type="EMBL" id="WLXI01000037">
    <property type="protein sequence ID" value="MTD01438.1"/>
    <property type="molecule type" value="Genomic_DNA"/>
</dbReference>
<evidence type="ECO:0000313" key="4">
    <source>
        <dbReference type="Proteomes" id="UP000483839"/>
    </source>
</evidence>